<proteinExistence type="predicted"/>
<dbReference type="EMBL" id="SOKJ01000221">
    <property type="protein sequence ID" value="TET10504.1"/>
    <property type="molecule type" value="Genomic_DNA"/>
</dbReference>
<evidence type="ECO:0000313" key="1">
    <source>
        <dbReference type="EMBL" id="TET10504.1"/>
    </source>
</evidence>
<evidence type="ECO:0000313" key="2">
    <source>
        <dbReference type="Proteomes" id="UP000316360"/>
    </source>
</evidence>
<dbReference type="Proteomes" id="UP000316360">
    <property type="component" value="Unassembled WGS sequence"/>
</dbReference>
<accession>A0A523RXJ6</accession>
<reference evidence="1 2" key="1">
    <citation type="submission" date="2019-03" db="EMBL/GenBank/DDBJ databases">
        <title>Metabolic potential of uncultured bacteria and archaea associated with petroleum seepage in deep-sea sediments.</title>
        <authorList>
            <person name="Dong X."/>
            <person name="Hubert C."/>
        </authorList>
    </citation>
    <scope>NUCLEOTIDE SEQUENCE [LARGE SCALE GENOMIC DNA]</scope>
    <source>
        <strain evidence="1">E44_bin7</strain>
    </source>
</reference>
<sequence>MYNAPLGYEISSFSPGWDNMAKATTMEKGSFREIKNFNISRHGGIEKRGGMTKLYPTPAGVDQISACDATTDWEGTDLSIDTEDKKEGTGSLKDTIANPVIDTTYYTTYDSTGLWDWSDKKHLLLWLKSDRANTAFTSARLVVWEGANYRYWFLTFLAGEWTAFKFLLSTGDGESGTPPNFALIDYISIQFKAADTTPFYKKIDDIRVDYDAPITTLHEYNAPDGNTYLLTALGTKIRVFYEAAWYDLKDGLTADKKYSFATHLGLCYGANGVDPNFKLYNNTPYQVGLTPPVDAPVVAKISPGTDSKIEEYAETNQDNCGELRQHADRTRIAQGFKLDGDAELTKVKLSLKKIGTITAGKKVWVEIHSNKTGTQVGGDSDTQEANDIATSFSNYELVFSGTKPDLSKNTTYYMVIYGDFNVSSTNFIVVGFDQSDPTYVDGKYWEINGSSVWTDYPSIDLVFEIHGLQQGEDIELEAHGALDTGWGSK</sequence>
<dbReference type="AlphaFoldDB" id="A0A523RXJ6"/>
<protein>
    <submittedName>
        <fullName evidence="1">Uncharacterized protein</fullName>
    </submittedName>
</protein>
<name>A0A523RXJ6_UNCAE</name>
<gene>
    <name evidence="1" type="ORF">E3J84_03930</name>
</gene>
<comment type="caution">
    <text evidence="1">The sequence shown here is derived from an EMBL/GenBank/DDBJ whole genome shotgun (WGS) entry which is preliminary data.</text>
</comment>
<organism evidence="1 2">
    <name type="scientific">Aerophobetes bacterium</name>
    <dbReference type="NCBI Taxonomy" id="2030807"/>
    <lineage>
        <taxon>Bacteria</taxon>
        <taxon>Candidatus Aerophobota</taxon>
    </lineage>
</organism>